<evidence type="ECO:0000256" key="3">
    <source>
        <dbReference type="SAM" id="MobiDB-lite"/>
    </source>
</evidence>
<feature type="region of interest" description="Disordered" evidence="3">
    <location>
        <begin position="1"/>
        <end position="126"/>
    </location>
</feature>
<comment type="caution">
    <text evidence="5">The sequence shown here is derived from an EMBL/GenBank/DDBJ whole genome shotgun (WGS) entry which is preliminary data.</text>
</comment>
<reference evidence="5" key="1">
    <citation type="submission" date="2022-07" db="EMBL/GenBank/DDBJ databases">
        <title>Phylogenomic reconstructions and comparative analyses of Kickxellomycotina fungi.</title>
        <authorList>
            <person name="Reynolds N.K."/>
            <person name="Stajich J.E."/>
            <person name="Barry K."/>
            <person name="Grigoriev I.V."/>
            <person name="Crous P."/>
            <person name="Smith M.E."/>
        </authorList>
    </citation>
    <scope>NUCLEOTIDE SEQUENCE</scope>
    <source>
        <strain evidence="5">RSA 1196</strain>
    </source>
</reference>
<dbReference type="GO" id="GO:0000390">
    <property type="term" value="P:spliceosomal complex disassembly"/>
    <property type="evidence" value="ECO:0007669"/>
    <property type="project" value="InterPro"/>
</dbReference>
<name>A0A9W8AL93_9FUNG</name>
<dbReference type="OrthoDB" id="4822at2759"/>
<comment type="similarity">
    <text evidence="1 2">Belongs to the TFP11/STIP family.</text>
</comment>
<dbReference type="PIRSF" id="PIRSF017706">
    <property type="entry name" value="TFIP11"/>
    <property type="match status" value="1"/>
</dbReference>
<dbReference type="InterPro" id="IPR045211">
    <property type="entry name" value="TFP11/STIP/Ntr1"/>
</dbReference>
<dbReference type="EMBL" id="JANBPY010001697">
    <property type="protein sequence ID" value="KAJ1959038.1"/>
    <property type="molecule type" value="Genomic_DNA"/>
</dbReference>
<gene>
    <name evidence="5" type="ORF">IWQ62_004771</name>
</gene>
<dbReference type="AlphaFoldDB" id="A0A9W8AL93"/>
<dbReference type="GO" id="GO:0071008">
    <property type="term" value="C:U2-type post-mRNA release spliceosomal complex"/>
    <property type="evidence" value="ECO:0007669"/>
    <property type="project" value="TreeGrafter"/>
</dbReference>
<accession>A0A9W8AL93</accession>
<keyword evidence="2" id="KW-0747">Spliceosome</keyword>
<dbReference type="GO" id="GO:0003676">
    <property type="term" value="F:nucleic acid binding"/>
    <property type="evidence" value="ECO:0007669"/>
    <property type="project" value="InterPro"/>
</dbReference>
<dbReference type="InterPro" id="IPR022783">
    <property type="entry name" value="GCFC_dom"/>
</dbReference>
<evidence type="ECO:0000256" key="1">
    <source>
        <dbReference type="ARBA" id="ARBA00010900"/>
    </source>
</evidence>
<keyword evidence="2" id="KW-0507">mRNA processing</keyword>
<dbReference type="PANTHER" id="PTHR23329:SF1">
    <property type="entry name" value="TUFTELIN-INTERACTING PROTEIN 11"/>
    <property type="match status" value="1"/>
</dbReference>
<feature type="compositionally biased region" description="Polar residues" evidence="3">
    <location>
        <begin position="82"/>
        <end position="95"/>
    </location>
</feature>
<dbReference type="PROSITE" id="PS50174">
    <property type="entry name" value="G_PATCH"/>
    <property type="match status" value="1"/>
</dbReference>
<feature type="compositionally biased region" description="Basic and acidic residues" evidence="3">
    <location>
        <begin position="192"/>
        <end position="201"/>
    </location>
</feature>
<dbReference type="SMART" id="SM00443">
    <property type="entry name" value="G_patch"/>
    <property type="match status" value="1"/>
</dbReference>
<keyword evidence="6" id="KW-1185">Reference proteome</keyword>
<evidence type="ECO:0000256" key="2">
    <source>
        <dbReference type="PIRNR" id="PIRNR017706"/>
    </source>
</evidence>
<feature type="compositionally biased region" description="Low complexity" evidence="3">
    <location>
        <begin position="9"/>
        <end position="30"/>
    </location>
</feature>
<dbReference type="Proteomes" id="UP001150925">
    <property type="component" value="Unassembled WGS sequence"/>
</dbReference>
<feature type="domain" description="G-patch" evidence="4">
    <location>
        <begin position="136"/>
        <end position="182"/>
    </location>
</feature>
<protein>
    <recommendedName>
        <fullName evidence="4">G-patch domain-containing protein</fullName>
    </recommendedName>
</protein>
<feature type="region of interest" description="Disordered" evidence="3">
    <location>
        <begin position="177"/>
        <end position="251"/>
    </location>
</feature>
<evidence type="ECO:0000313" key="5">
    <source>
        <dbReference type="EMBL" id="KAJ1959038.1"/>
    </source>
</evidence>
<keyword evidence="2" id="KW-0508">mRNA splicing</keyword>
<dbReference type="InterPro" id="IPR000467">
    <property type="entry name" value="G_patch_dom"/>
</dbReference>
<feature type="compositionally biased region" description="Low complexity" evidence="3">
    <location>
        <begin position="103"/>
        <end position="112"/>
    </location>
</feature>
<proteinExistence type="inferred from homology"/>
<sequence length="775" mass="87307">MDSLVAYDSDSSSSSHASQTSSSSSMSNSSVELKLHTAPNSVSADRMSSDSEAEEFNIRPAFGGLGFRPKPTLPLDKPGTGVNISLETVPVTRNASPLGVAEATPSPTASAPLPRSKPRRAPQKAHRDFAKFADHGNSVALKIMMKMGYQYGKGLGASGEGIVNPIETKVRPGKAGIAYGGFQEHGAKKPRAITDKRKRTDSSSSLSSSEDEGEYKRESSSRGGRNVKLKPVAFNHAGSTRYPGERRSRKPKVVYEQVDELIQRVESRVTGHASLPQSDKIVDMTGSQARQVESLDQLVSGNVMGTSMDQSTALDNDIRLIIDLSQANLDTVNHEIQTQQQRVDSLTQEQTRMNTYVQTTQTEADALERVLETTQEGAALVDQFSIVDEAERQDVWCDIVQYCEQLFSDYRPQWADWHLEELVVAVVATPLQRLLADWEPFADPQFLLPSFTRLRKGMTSHDHLYVGIQDIPMATATSAPGAAKLGTLFEEMSVDGDTGTTVCLDTLRPNDYSMTPYESLMYHTWLPRVRSALVNQWSVCPTDSVPDASEPVSLDKVLELLESWQPPLLPVYVHCYLLDHVVLPKLTYAVENYEPGKGRQEALHLWLHPWLPLLGSRMNTLLSTVRHRIAIVLKSWHPSDTHGLDLVTPWRYVFPEKEYRKLLKRHILPKLRMCLRQEFQINPRQQIMAPFDWVMAWHPWLPTDWFVDLWTSEFFPKWHRTLTLWLQQAPHYEQITQWYLWWKSMFPESVRDLPAIGAQFRKGLDSLNKSLASQT</sequence>
<dbReference type="InterPro" id="IPR024933">
    <property type="entry name" value="TFP11"/>
</dbReference>
<evidence type="ECO:0000313" key="6">
    <source>
        <dbReference type="Proteomes" id="UP001150925"/>
    </source>
</evidence>
<dbReference type="Pfam" id="PF07842">
    <property type="entry name" value="GCFC"/>
    <property type="match status" value="1"/>
</dbReference>
<keyword evidence="2" id="KW-0539">Nucleus</keyword>
<dbReference type="Pfam" id="PF01585">
    <property type="entry name" value="G-patch"/>
    <property type="match status" value="1"/>
</dbReference>
<comment type="subcellular location">
    <subcellularLocation>
        <location evidence="2">Nucleus</location>
    </subcellularLocation>
</comment>
<dbReference type="PANTHER" id="PTHR23329">
    <property type="entry name" value="TUFTELIN-INTERACTING PROTEIN 11-RELATED"/>
    <property type="match status" value="1"/>
</dbReference>
<evidence type="ECO:0000259" key="4">
    <source>
        <dbReference type="PROSITE" id="PS50174"/>
    </source>
</evidence>
<organism evidence="5 6">
    <name type="scientific">Dispira parvispora</name>
    <dbReference type="NCBI Taxonomy" id="1520584"/>
    <lineage>
        <taxon>Eukaryota</taxon>
        <taxon>Fungi</taxon>
        <taxon>Fungi incertae sedis</taxon>
        <taxon>Zoopagomycota</taxon>
        <taxon>Kickxellomycotina</taxon>
        <taxon>Dimargaritomycetes</taxon>
        <taxon>Dimargaritales</taxon>
        <taxon>Dimargaritaceae</taxon>
        <taxon>Dispira</taxon>
    </lineage>
</organism>